<evidence type="ECO:0000259" key="2">
    <source>
        <dbReference type="Pfam" id="PF01548"/>
    </source>
</evidence>
<dbReference type="GO" id="GO:0003677">
    <property type="term" value="F:DNA binding"/>
    <property type="evidence" value="ECO:0007669"/>
    <property type="project" value="InterPro"/>
</dbReference>
<sequence length="399" mass="45545">MKRDEFIYVGVDLHKFQHTAVIVNCWGEKLNETTFMNRPSLFPDFTRFVEEQAEIGITPVFGLEDVNGYGRSLAVYLLERGYTVKSVNPSLSYAERKSHAMTKKSDSWDAECIAEILARKFTQLPDAAPSDVYWTISTLVGRRDALVKSFGSLKNQLHLQLSHHYPSYRQFFSQVEGKTALAIWEKYPSPHHLEGVTMDELRVFLLDASNNSLSTKKSKAILSLVEFDGETKRDYQLQRDFIIQSLVRDIRFKQEEIKKVEKELKGLVKSLGMQLETMTGIDTVTASALISEIGDIHRFSNANKLARYAGIAPVLFGSGGKETYQKSQQGNRNLHHIFYNLAVQQVQVCKGSKTPRNPVFYEYYQKKLSEGKTNKQALICIMRRLVNIIYGMMKNKTAK</sequence>
<proteinExistence type="predicted"/>
<dbReference type="PANTHER" id="PTHR33055">
    <property type="entry name" value="TRANSPOSASE FOR INSERTION SEQUENCE ELEMENT IS1111A"/>
    <property type="match status" value="1"/>
</dbReference>
<dbReference type="RefSeq" id="WP_132373193.1">
    <property type="nucleotide sequence ID" value="NZ_SMAN01000034.1"/>
</dbReference>
<dbReference type="PANTHER" id="PTHR33055:SF13">
    <property type="entry name" value="TRANSPOSASE"/>
    <property type="match status" value="1"/>
</dbReference>
<dbReference type="AlphaFoldDB" id="A0A4R3MN78"/>
<comment type="caution">
    <text evidence="4">The sequence shown here is derived from an EMBL/GenBank/DDBJ whole genome shotgun (WGS) entry which is preliminary data.</text>
</comment>
<protein>
    <submittedName>
        <fullName evidence="4">Transposase</fullName>
    </submittedName>
</protein>
<keyword evidence="5" id="KW-1185">Reference proteome</keyword>
<evidence type="ECO:0000313" key="5">
    <source>
        <dbReference type="Proteomes" id="UP000294650"/>
    </source>
</evidence>
<evidence type="ECO:0000259" key="3">
    <source>
        <dbReference type="Pfam" id="PF02371"/>
    </source>
</evidence>
<dbReference type="NCBIfam" id="NF033542">
    <property type="entry name" value="transpos_IS110"/>
    <property type="match status" value="1"/>
</dbReference>
<dbReference type="EMBL" id="SMAN01000034">
    <property type="protein sequence ID" value="TCT16445.1"/>
    <property type="molecule type" value="Genomic_DNA"/>
</dbReference>
<dbReference type="Pfam" id="PF01548">
    <property type="entry name" value="DEDD_Tnp_IS110"/>
    <property type="match status" value="1"/>
</dbReference>
<feature type="coiled-coil region" evidence="1">
    <location>
        <begin position="243"/>
        <end position="270"/>
    </location>
</feature>
<evidence type="ECO:0000313" key="4">
    <source>
        <dbReference type="EMBL" id="TCT16445.1"/>
    </source>
</evidence>
<gene>
    <name evidence="4" type="ORF">EDD68_1349</name>
</gene>
<feature type="domain" description="Transposase IS116/IS110/IS902 C-terminal" evidence="3">
    <location>
        <begin position="275"/>
        <end position="364"/>
    </location>
</feature>
<accession>A0A4R3MN78</accession>
<dbReference type="InterPro" id="IPR047650">
    <property type="entry name" value="Transpos_IS110"/>
</dbReference>
<dbReference type="GO" id="GO:0004803">
    <property type="term" value="F:transposase activity"/>
    <property type="evidence" value="ECO:0007669"/>
    <property type="project" value="InterPro"/>
</dbReference>
<evidence type="ECO:0000256" key="1">
    <source>
        <dbReference type="SAM" id="Coils"/>
    </source>
</evidence>
<name>A0A4R3MN78_9BACI</name>
<dbReference type="InterPro" id="IPR002525">
    <property type="entry name" value="Transp_IS110-like_N"/>
</dbReference>
<dbReference type="Proteomes" id="UP000294650">
    <property type="component" value="Unassembled WGS sequence"/>
</dbReference>
<dbReference type="InterPro" id="IPR003346">
    <property type="entry name" value="Transposase_20"/>
</dbReference>
<keyword evidence="1" id="KW-0175">Coiled coil</keyword>
<reference evidence="4 5" key="1">
    <citation type="submission" date="2019-03" db="EMBL/GenBank/DDBJ databases">
        <title>Genomic Encyclopedia of Type Strains, Phase IV (KMG-IV): sequencing the most valuable type-strain genomes for metagenomic binning, comparative biology and taxonomic classification.</title>
        <authorList>
            <person name="Goeker M."/>
        </authorList>
    </citation>
    <scope>NUCLEOTIDE SEQUENCE [LARGE SCALE GENOMIC DNA]</scope>
    <source>
        <strain evidence="4 5">DSM 25894</strain>
    </source>
</reference>
<dbReference type="OrthoDB" id="9790935at2"/>
<organism evidence="4 5">
    <name type="scientific">Melghiribacillus thermohalophilus</name>
    <dbReference type="NCBI Taxonomy" id="1324956"/>
    <lineage>
        <taxon>Bacteria</taxon>
        <taxon>Bacillati</taxon>
        <taxon>Bacillota</taxon>
        <taxon>Bacilli</taxon>
        <taxon>Bacillales</taxon>
        <taxon>Bacillaceae</taxon>
        <taxon>Melghiribacillus</taxon>
    </lineage>
</organism>
<feature type="domain" description="Transposase IS110-like N-terminal" evidence="2">
    <location>
        <begin position="9"/>
        <end position="166"/>
    </location>
</feature>
<dbReference type="GO" id="GO:0006313">
    <property type="term" value="P:DNA transposition"/>
    <property type="evidence" value="ECO:0007669"/>
    <property type="project" value="InterPro"/>
</dbReference>
<dbReference type="Pfam" id="PF02371">
    <property type="entry name" value="Transposase_20"/>
    <property type="match status" value="1"/>
</dbReference>